<dbReference type="NCBIfam" id="TIGR00026">
    <property type="entry name" value="hi_GC_TIGR00026"/>
    <property type="match status" value="1"/>
</dbReference>
<name>A0ABS4QK85_9NOCA</name>
<dbReference type="InterPro" id="IPR004378">
    <property type="entry name" value="F420H2_quin_Rdtase"/>
</dbReference>
<dbReference type="EMBL" id="JAGGMR010000001">
    <property type="protein sequence ID" value="MBP2192111.1"/>
    <property type="molecule type" value="Genomic_DNA"/>
</dbReference>
<gene>
    <name evidence="3" type="ORF">BJ987_005012</name>
</gene>
<accession>A0ABS4QK85</accession>
<dbReference type="Pfam" id="PF04075">
    <property type="entry name" value="F420H2_quin_red"/>
    <property type="match status" value="1"/>
</dbReference>
<comment type="caution">
    <text evidence="3">The sequence shown here is derived from an EMBL/GenBank/DDBJ whole genome shotgun (WGS) entry which is preliminary data.</text>
</comment>
<evidence type="ECO:0000256" key="1">
    <source>
        <dbReference type="ARBA" id="ARBA00008710"/>
    </source>
</evidence>
<dbReference type="Gene3D" id="2.30.110.10">
    <property type="entry name" value="Electron Transport, Fmn-binding Protein, Chain A"/>
    <property type="match status" value="1"/>
</dbReference>
<reference evidence="3 4" key="1">
    <citation type="submission" date="2021-03" db="EMBL/GenBank/DDBJ databases">
        <title>Sequencing the genomes of 1000 actinobacteria strains.</title>
        <authorList>
            <person name="Klenk H.-P."/>
        </authorList>
    </citation>
    <scope>NUCLEOTIDE SEQUENCE [LARGE SCALE GENOMIC DNA]</scope>
    <source>
        <strain evidence="3 4">DSM 45516</strain>
    </source>
</reference>
<sequence>MRAKPAILRLERGVRRISQGRRGILDVAGLPSVQITVPGRKTGLPRTTSLLAVPEDERFLVLGSNWGSPKHPVWSANLRAAETAEVCYRGRCGAATVTEITGVERKRAWDLAVEFWPGYQMECELSGGRHFRIFELRPR</sequence>
<dbReference type="RefSeq" id="WP_209894741.1">
    <property type="nucleotide sequence ID" value="NZ_JAGGMR010000001.1"/>
</dbReference>
<evidence type="ECO:0000313" key="3">
    <source>
        <dbReference type="EMBL" id="MBP2192111.1"/>
    </source>
</evidence>
<dbReference type="InterPro" id="IPR012349">
    <property type="entry name" value="Split_barrel_FMN-bd"/>
</dbReference>
<protein>
    <submittedName>
        <fullName evidence="3">Deazaflavin-dependent oxidoreductase (Nitroreductase family)</fullName>
    </submittedName>
</protein>
<dbReference type="PANTHER" id="PTHR39428:SF1">
    <property type="entry name" value="F420H(2)-DEPENDENT QUINONE REDUCTASE RV1261C"/>
    <property type="match status" value="1"/>
</dbReference>
<keyword evidence="4" id="KW-1185">Reference proteome</keyword>
<evidence type="ECO:0000313" key="4">
    <source>
        <dbReference type="Proteomes" id="UP001519325"/>
    </source>
</evidence>
<evidence type="ECO:0000256" key="2">
    <source>
        <dbReference type="ARBA" id="ARBA00049106"/>
    </source>
</evidence>
<proteinExistence type="inferred from homology"/>
<organism evidence="3 4">
    <name type="scientific">Nocardia goodfellowii</name>
    <dbReference type="NCBI Taxonomy" id="882446"/>
    <lineage>
        <taxon>Bacteria</taxon>
        <taxon>Bacillati</taxon>
        <taxon>Actinomycetota</taxon>
        <taxon>Actinomycetes</taxon>
        <taxon>Mycobacteriales</taxon>
        <taxon>Nocardiaceae</taxon>
        <taxon>Nocardia</taxon>
    </lineage>
</organism>
<comment type="catalytic activity">
    <reaction evidence="2">
        <text>oxidized coenzyme F420-(gamma-L-Glu)(n) + a quinol + H(+) = reduced coenzyme F420-(gamma-L-Glu)(n) + a quinone</text>
        <dbReference type="Rhea" id="RHEA:39663"/>
        <dbReference type="Rhea" id="RHEA-COMP:12939"/>
        <dbReference type="Rhea" id="RHEA-COMP:14378"/>
        <dbReference type="ChEBI" id="CHEBI:15378"/>
        <dbReference type="ChEBI" id="CHEBI:24646"/>
        <dbReference type="ChEBI" id="CHEBI:132124"/>
        <dbReference type="ChEBI" id="CHEBI:133980"/>
        <dbReference type="ChEBI" id="CHEBI:139511"/>
    </reaction>
</comment>
<dbReference type="PANTHER" id="PTHR39428">
    <property type="entry name" value="F420H(2)-DEPENDENT QUINONE REDUCTASE RV1261C"/>
    <property type="match status" value="1"/>
</dbReference>
<dbReference type="Proteomes" id="UP001519325">
    <property type="component" value="Unassembled WGS sequence"/>
</dbReference>
<comment type="similarity">
    <text evidence="1">Belongs to the F420H(2)-dependent quinone reductase family.</text>
</comment>